<comment type="cofactor">
    <cofactor evidence="1 8">
        <name>heme</name>
        <dbReference type="ChEBI" id="CHEBI:30413"/>
    </cofactor>
</comment>
<dbReference type="PANTHER" id="PTHR47955:SF19">
    <property type="entry name" value="CYTOCHROME P450 71A9-LIKE ISOFORM X1"/>
    <property type="match status" value="1"/>
</dbReference>
<dbReference type="InterPro" id="IPR036396">
    <property type="entry name" value="Cyt_P450_sf"/>
</dbReference>
<evidence type="ECO:0000256" key="7">
    <source>
        <dbReference type="ARBA" id="ARBA00023033"/>
    </source>
</evidence>
<evidence type="ECO:0000256" key="4">
    <source>
        <dbReference type="ARBA" id="ARBA00022723"/>
    </source>
</evidence>
<accession>A0AAV2DA43</accession>
<dbReference type="GO" id="GO:0020037">
    <property type="term" value="F:heme binding"/>
    <property type="evidence" value="ECO:0007669"/>
    <property type="project" value="InterPro"/>
</dbReference>
<keyword evidence="3 8" id="KW-0349">Heme</keyword>
<dbReference type="PRINTS" id="PR00385">
    <property type="entry name" value="P450"/>
</dbReference>
<gene>
    <name evidence="10" type="ORF">LTRI10_LOCUS12132</name>
</gene>
<dbReference type="GO" id="GO:0004497">
    <property type="term" value="F:monooxygenase activity"/>
    <property type="evidence" value="ECO:0007669"/>
    <property type="project" value="UniProtKB-KW"/>
</dbReference>
<organism evidence="10 11">
    <name type="scientific">Linum trigynum</name>
    <dbReference type="NCBI Taxonomy" id="586398"/>
    <lineage>
        <taxon>Eukaryota</taxon>
        <taxon>Viridiplantae</taxon>
        <taxon>Streptophyta</taxon>
        <taxon>Embryophyta</taxon>
        <taxon>Tracheophyta</taxon>
        <taxon>Spermatophyta</taxon>
        <taxon>Magnoliopsida</taxon>
        <taxon>eudicotyledons</taxon>
        <taxon>Gunneridae</taxon>
        <taxon>Pentapetalae</taxon>
        <taxon>rosids</taxon>
        <taxon>fabids</taxon>
        <taxon>Malpighiales</taxon>
        <taxon>Linaceae</taxon>
        <taxon>Linum</taxon>
    </lineage>
</organism>
<dbReference type="GO" id="GO:0005506">
    <property type="term" value="F:iron ion binding"/>
    <property type="evidence" value="ECO:0007669"/>
    <property type="project" value="InterPro"/>
</dbReference>
<dbReference type="Proteomes" id="UP001497516">
    <property type="component" value="Chromosome 2"/>
</dbReference>
<evidence type="ECO:0000256" key="5">
    <source>
        <dbReference type="ARBA" id="ARBA00023002"/>
    </source>
</evidence>
<dbReference type="CDD" id="cd11072">
    <property type="entry name" value="CYP71-like"/>
    <property type="match status" value="1"/>
</dbReference>
<evidence type="ECO:0000256" key="1">
    <source>
        <dbReference type="ARBA" id="ARBA00001971"/>
    </source>
</evidence>
<dbReference type="FunFam" id="1.10.630.10:FF:000011">
    <property type="entry name" value="Cytochrome P450 83B1"/>
    <property type="match status" value="1"/>
</dbReference>
<dbReference type="PRINTS" id="PR00463">
    <property type="entry name" value="EP450I"/>
</dbReference>
<dbReference type="InterPro" id="IPR001128">
    <property type="entry name" value="Cyt_P450"/>
</dbReference>
<evidence type="ECO:0000313" key="10">
    <source>
        <dbReference type="EMBL" id="CAL1369613.1"/>
    </source>
</evidence>
<evidence type="ECO:0000256" key="8">
    <source>
        <dbReference type="PIRSR" id="PIRSR602401-1"/>
    </source>
</evidence>
<protein>
    <recommendedName>
        <fullName evidence="12">Cytochrome P450</fullName>
    </recommendedName>
</protein>
<keyword evidence="7 9" id="KW-0503">Monooxygenase</keyword>
<keyword evidence="4 8" id="KW-0479">Metal-binding</keyword>
<dbReference type="PROSITE" id="PS00086">
    <property type="entry name" value="CYTOCHROME_P450"/>
    <property type="match status" value="1"/>
</dbReference>
<evidence type="ECO:0000256" key="6">
    <source>
        <dbReference type="ARBA" id="ARBA00023004"/>
    </source>
</evidence>
<dbReference type="AlphaFoldDB" id="A0AAV2DA43"/>
<evidence type="ECO:0000256" key="9">
    <source>
        <dbReference type="RuleBase" id="RU000461"/>
    </source>
</evidence>
<comment type="similarity">
    <text evidence="2 9">Belongs to the cytochrome P450 family.</text>
</comment>
<dbReference type="SUPFAM" id="SSF48264">
    <property type="entry name" value="Cytochrome P450"/>
    <property type="match status" value="1"/>
</dbReference>
<reference evidence="10 11" key="1">
    <citation type="submission" date="2024-04" db="EMBL/GenBank/DDBJ databases">
        <authorList>
            <person name="Fracassetti M."/>
        </authorList>
    </citation>
    <scope>NUCLEOTIDE SEQUENCE [LARGE SCALE GENOMIC DNA]</scope>
</reference>
<dbReference type="Gene3D" id="1.10.630.10">
    <property type="entry name" value="Cytochrome P450"/>
    <property type="match status" value="1"/>
</dbReference>
<keyword evidence="11" id="KW-1185">Reference proteome</keyword>
<dbReference type="PANTHER" id="PTHR47955">
    <property type="entry name" value="CYTOCHROME P450 FAMILY 71 PROTEIN"/>
    <property type="match status" value="1"/>
</dbReference>
<dbReference type="EMBL" id="OZ034815">
    <property type="protein sequence ID" value="CAL1369613.1"/>
    <property type="molecule type" value="Genomic_DNA"/>
</dbReference>
<dbReference type="InterPro" id="IPR017972">
    <property type="entry name" value="Cyt_P450_CS"/>
</dbReference>
<proteinExistence type="inferred from homology"/>
<name>A0AAV2DA43_9ROSI</name>
<dbReference type="GO" id="GO:0016705">
    <property type="term" value="F:oxidoreductase activity, acting on paired donors, with incorporation or reduction of molecular oxygen"/>
    <property type="evidence" value="ECO:0007669"/>
    <property type="project" value="InterPro"/>
</dbReference>
<dbReference type="InterPro" id="IPR002401">
    <property type="entry name" value="Cyt_P450_E_grp-I"/>
</dbReference>
<evidence type="ECO:0000256" key="3">
    <source>
        <dbReference type="ARBA" id="ARBA00022617"/>
    </source>
</evidence>
<evidence type="ECO:0000313" key="11">
    <source>
        <dbReference type="Proteomes" id="UP001497516"/>
    </source>
</evidence>
<keyword evidence="5 9" id="KW-0560">Oxidoreductase</keyword>
<evidence type="ECO:0008006" key="12">
    <source>
        <dbReference type="Google" id="ProtNLM"/>
    </source>
</evidence>
<sequence>MAPLILIILSLIPLLALFIRNYLLSCKKTNLPPTPPKLPILGNLHQLGALPHQSLWRLSKKYGPVMQFHLGRVPAVVISSPEAAREVMKLHDLATCSRPSMAGTRRLTYDYLDVAFSPYGDNWRFMRKIIILELFSLKRVRSFRFVREQEVGLLIDSIVTSGADQINLTEKLYSLTANVTFRMSFGFDYHGTEFDKNKFHEVIHEAEVVAGSMSAEECFPRGLGWIVDRWTGHQARIDKVFSELDGFFQHVIDEHVKQGREGGDGEEDMIDVLLRIYREQSRQQLGGGGKSLFGIENIKAVLLNFFLGGIDTAALTVNWAMAELLANPRLMKKAQAQVRSVAGHKNRVTEDDVDKLEYLKMVIKETLRLHPPAPLLLPRESISPVKINGYDVPPKTMIYVNAWGIGRDPNHWPEPDKFLPERFEDSSLEFKGQSFEYLPFGSGRRVCPGIHMGTITVEIALANLLCCFDWKLPDGMTAEDVTMEEQSGVSLTVSKKEPLILIPVNRMK</sequence>
<evidence type="ECO:0000256" key="2">
    <source>
        <dbReference type="ARBA" id="ARBA00010617"/>
    </source>
</evidence>
<keyword evidence="6 8" id="KW-0408">Iron</keyword>
<feature type="binding site" description="axial binding residue" evidence="8">
    <location>
        <position position="447"/>
    </location>
    <ligand>
        <name>heme</name>
        <dbReference type="ChEBI" id="CHEBI:30413"/>
    </ligand>
    <ligandPart>
        <name>Fe</name>
        <dbReference type="ChEBI" id="CHEBI:18248"/>
    </ligandPart>
</feature>
<dbReference type="Pfam" id="PF00067">
    <property type="entry name" value="p450"/>
    <property type="match status" value="1"/>
</dbReference>